<reference evidence="10 11" key="1">
    <citation type="submission" date="2017-07" db="EMBL/GenBank/DDBJ databases">
        <title>Draft Genome Sequences of Select Purple Nonsulfur Bacteria.</title>
        <authorList>
            <person name="Lasarre B."/>
            <person name="Mckinlay J.B."/>
        </authorList>
    </citation>
    <scope>NUCLEOTIDE SEQUENCE [LARGE SCALE GENOMIC DNA]</scope>
    <source>
        <strain evidence="10 11">DSM 5909</strain>
    </source>
</reference>
<dbReference type="Gene3D" id="3.30.950.10">
    <property type="entry name" value="Methyltransferase, Cobalt-precorrin-4 Transmethylase, Domain 2"/>
    <property type="match status" value="1"/>
</dbReference>
<evidence type="ECO:0000256" key="4">
    <source>
        <dbReference type="ARBA" id="ARBA00022679"/>
    </source>
</evidence>
<keyword evidence="4 6" id="KW-0808">Transferase</keyword>
<comment type="similarity">
    <text evidence="6">Belongs to the methyltransferase superfamily. RsmI family.</text>
</comment>
<dbReference type="GO" id="GO:0070677">
    <property type="term" value="F:rRNA (cytosine-2'-O-)-methyltransferase activity"/>
    <property type="evidence" value="ECO:0007669"/>
    <property type="project" value="UniProtKB-UniRule"/>
</dbReference>
<evidence type="ECO:0000256" key="3">
    <source>
        <dbReference type="ARBA" id="ARBA00022603"/>
    </source>
</evidence>
<sequence>MTDHTPEDDAPDATDLPDAEPAPPGEGDRSFVLFGAARRAPPLPGGLHVVATPIGHLEDVSLRALATLAAADLIACEDTRVTRKLLARYGISRPLTAYHEHNATAARPKILARLAAGEAVALVSDAGTPLVSDPGFRLVREAREAGAAVTAVPGPSAVLTALTIAGLPTDRFFFEGFLPPREGARKNRIGEIATIPATLVLFETGPRLADALADLSAVLGPREAAVCRELTKLHEEVRRGDLASLAAAYAAGGAETRGEVVLVIAPPAAETHASPEEIDRKLVAAMRTASLKDAVAAVAEATGEPRRTVYQRALALGREDGDGD</sequence>
<dbReference type="Gene3D" id="3.40.1010.10">
    <property type="entry name" value="Cobalt-precorrin-4 Transmethylase, Domain 1"/>
    <property type="match status" value="1"/>
</dbReference>
<feature type="domain" description="Tetrapyrrole methylase" evidence="8">
    <location>
        <begin position="47"/>
        <end position="245"/>
    </location>
</feature>
<keyword evidence="11" id="KW-1185">Reference proteome</keyword>
<dbReference type="InterPro" id="IPR035996">
    <property type="entry name" value="4pyrrol_Methylase_sf"/>
</dbReference>
<dbReference type="PROSITE" id="PS01296">
    <property type="entry name" value="RSMI"/>
    <property type="match status" value="1"/>
</dbReference>
<comment type="subcellular location">
    <subcellularLocation>
        <location evidence="6">Cytoplasm</location>
    </subcellularLocation>
</comment>
<evidence type="ECO:0000256" key="5">
    <source>
        <dbReference type="ARBA" id="ARBA00022691"/>
    </source>
</evidence>
<comment type="caution">
    <text evidence="10">The sequence shown here is derived from an EMBL/GenBank/DDBJ whole genome shotgun (WGS) entry which is preliminary data.</text>
</comment>
<feature type="region of interest" description="Disordered" evidence="7">
    <location>
        <begin position="1"/>
        <end position="30"/>
    </location>
</feature>
<dbReference type="InterPro" id="IPR018063">
    <property type="entry name" value="SAM_MeTrfase_RsmI_CS"/>
</dbReference>
<dbReference type="Proteomes" id="UP000249130">
    <property type="component" value="Unassembled WGS sequence"/>
</dbReference>
<keyword evidence="3 6" id="KW-0489">Methyltransferase</keyword>
<dbReference type="PANTHER" id="PTHR46111:SF1">
    <property type="entry name" value="RIBOSOMAL RNA SMALL SUBUNIT METHYLTRANSFERASE I"/>
    <property type="match status" value="1"/>
</dbReference>
<dbReference type="FunFam" id="3.30.950.10:FF:000002">
    <property type="entry name" value="Ribosomal RNA small subunit methyltransferase I"/>
    <property type="match status" value="1"/>
</dbReference>
<dbReference type="EC" id="2.1.1.198" evidence="6"/>
<dbReference type="Pfam" id="PF00590">
    <property type="entry name" value="TP_methylase"/>
    <property type="match status" value="1"/>
</dbReference>
<evidence type="ECO:0000259" key="8">
    <source>
        <dbReference type="Pfam" id="PF00590"/>
    </source>
</evidence>
<protein>
    <recommendedName>
        <fullName evidence="6">Ribosomal RNA small subunit methyltransferase I</fullName>
        <ecNumber evidence="6">2.1.1.198</ecNumber>
    </recommendedName>
    <alternativeName>
        <fullName evidence="6">16S rRNA 2'-O-ribose C1402 methyltransferase</fullName>
    </alternativeName>
    <alternativeName>
        <fullName evidence="6">rRNA (cytidine-2'-O-)-methyltransferase RsmI</fullName>
    </alternativeName>
</protein>
<dbReference type="InterPro" id="IPR014776">
    <property type="entry name" value="4pyrrole_Mease_sub2"/>
</dbReference>
<dbReference type="HAMAP" id="MF_01877">
    <property type="entry name" value="16SrRNA_methyltr_I"/>
    <property type="match status" value="1"/>
</dbReference>
<dbReference type="FunFam" id="3.40.1010.10:FF:000007">
    <property type="entry name" value="Ribosomal RNA small subunit methyltransferase I"/>
    <property type="match status" value="1"/>
</dbReference>
<dbReference type="InterPro" id="IPR000878">
    <property type="entry name" value="4pyrrol_Mease"/>
</dbReference>
<dbReference type="AlphaFoldDB" id="A0A327L3G1"/>
<keyword evidence="2 6" id="KW-0698">rRNA processing</keyword>
<evidence type="ECO:0000256" key="6">
    <source>
        <dbReference type="HAMAP-Rule" id="MF_01877"/>
    </source>
</evidence>
<feature type="domain" description="RsmI HTH" evidence="9">
    <location>
        <begin position="273"/>
        <end position="316"/>
    </location>
</feature>
<dbReference type="EMBL" id="NPEX01000026">
    <property type="protein sequence ID" value="RAI45051.1"/>
    <property type="molecule type" value="Genomic_DNA"/>
</dbReference>
<dbReference type="PANTHER" id="PTHR46111">
    <property type="entry name" value="RIBOSOMAL RNA SMALL SUBUNIT METHYLTRANSFERASE I"/>
    <property type="match status" value="1"/>
</dbReference>
<evidence type="ECO:0000313" key="11">
    <source>
        <dbReference type="Proteomes" id="UP000249130"/>
    </source>
</evidence>
<dbReference type="InterPro" id="IPR053910">
    <property type="entry name" value="RsmI_HTH"/>
</dbReference>
<dbReference type="RefSeq" id="WP_111418151.1">
    <property type="nucleotide sequence ID" value="NZ_NPEX01000026.1"/>
</dbReference>
<dbReference type="InterPro" id="IPR014777">
    <property type="entry name" value="4pyrrole_Mease_sub1"/>
</dbReference>
<dbReference type="GO" id="GO:0005737">
    <property type="term" value="C:cytoplasm"/>
    <property type="evidence" value="ECO:0007669"/>
    <property type="project" value="UniProtKB-SubCell"/>
</dbReference>
<keyword evidence="5 6" id="KW-0949">S-adenosyl-L-methionine</keyword>
<dbReference type="CDD" id="cd11648">
    <property type="entry name" value="RsmI"/>
    <property type="match status" value="1"/>
</dbReference>
<evidence type="ECO:0000259" key="9">
    <source>
        <dbReference type="Pfam" id="PF23016"/>
    </source>
</evidence>
<proteinExistence type="inferred from homology"/>
<dbReference type="Pfam" id="PF23016">
    <property type="entry name" value="RsmI_C"/>
    <property type="match status" value="1"/>
</dbReference>
<evidence type="ECO:0000256" key="7">
    <source>
        <dbReference type="SAM" id="MobiDB-lite"/>
    </source>
</evidence>
<dbReference type="SUPFAM" id="SSF53790">
    <property type="entry name" value="Tetrapyrrole methylase"/>
    <property type="match status" value="1"/>
</dbReference>
<dbReference type="PIRSF" id="PIRSF005917">
    <property type="entry name" value="MTase_YraL"/>
    <property type="match status" value="1"/>
</dbReference>
<dbReference type="NCBIfam" id="TIGR00096">
    <property type="entry name" value="16S rRNA (cytidine(1402)-2'-O)-methyltransferase"/>
    <property type="match status" value="1"/>
</dbReference>
<dbReference type="OrthoDB" id="9809084at2"/>
<name>A0A327L3G1_9BRAD</name>
<feature type="compositionally biased region" description="Acidic residues" evidence="7">
    <location>
        <begin position="8"/>
        <end position="18"/>
    </location>
</feature>
<evidence type="ECO:0000256" key="2">
    <source>
        <dbReference type="ARBA" id="ARBA00022552"/>
    </source>
</evidence>
<keyword evidence="1 6" id="KW-0963">Cytoplasm</keyword>
<comment type="catalytic activity">
    <reaction evidence="6">
        <text>cytidine(1402) in 16S rRNA + S-adenosyl-L-methionine = 2'-O-methylcytidine(1402) in 16S rRNA + S-adenosyl-L-homocysteine + H(+)</text>
        <dbReference type="Rhea" id="RHEA:42924"/>
        <dbReference type="Rhea" id="RHEA-COMP:10285"/>
        <dbReference type="Rhea" id="RHEA-COMP:10286"/>
        <dbReference type="ChEBI" id="CHEBI:15378"/>
        <dbReference type="ChEBI" id="CHEBI:57856"/>
        <dbReference type="ChEBI" id="CHEBI:59789"/>
        <dbReference type="ChEBI" id="CHEBI:74495"/>
        <dbReference type="ChEBI" id="CHEBI:82748"/>
        <dbReference type="EC" id="2.1.1.198"/>
    </reaction>
</comment>
<evidence type="ECO:0000313" key="10">
    <source>
        <dbReference type="EMBL" id="RAI45051.1"/>
    </source>
</evidence>
<accession>A0A327L3G1</accession>
<evidence type="ECO:0000256" key="1">
    <source>
        <dbReference type="ARBA" id="ARBA00022490"/>
    </source>
</evidence>
<dbReference type="InterPro" id="IPR008189">
    <property type="entry name" value="rRNA_ssu_MeTfrase_I"/>
</dbReference>
<gene>
    <name evidence="6 10" type="primary">rsmI</name>
    <name evidence="10" type="ORF">CH341_06135</name>
</gene>
<comment type="function">
    <text evidence="6">Catalyzes the 2'-O-methylation of the ribose of cytidine 1402 (C1402) in 16S rRNA.</text>
</comment>
<organism evidence="10 11">
    <name type="scientific">Rhodoplanes roseus</name>
    <dbReference type="NCBI Taxonomy" id="29409"/>
    <lineage>
        <taxon>Bacteria</taxon>
        <taxon>Pseudomonadati</taxon>
        <taxon>Pseudomonadota</taxon>
        <taxon>Alphaproteobacteria</taxon>
        <taxon>Hyphomicrobiales</taxon>
        <taxon>Nitrobacteraceae</taxon>
        <taxon>Rhodoplanes</taxon>
    </lineage>
</organism>